<keyword evidence="1" id="KW-0472">Membrane</keyword>
<feature type="transmembrane region" description="Helical" evidence="1">
    <location>
        <begin position="106"/>
        <end position="127"/>
    </location>
</feature>
<protein>
    <submittedName>
        <fullName evidence="2">Uncharacterized protein</fullName>
    </submittedName>
</protein>
<evidence type="ECO:0000313" key="2">
    <source>
        <dbReference type="EMBL" id="UFZ06589.1"/>
    </source>
</evidence>
<accession>A0ABY3RH28</accession>
<keyword evidence="3" id="KW-1185">Reference proteome</keyword>
<dbReference type="EMBL" id="CP088156">
    <property type="protein sequence ID" value="UFZ06589.1"/>
    <property type="molecule type" value="Genomic_DNA"/>
</dbReference>
<dbReference type="Proteomes" id="UP001431010">
    <property type="component" value="Chromosome"/>
</dbReference>
<feature type="transmembrane region" description="Helical" evidence="1">
    <location>
        <begin position="58"/>
        <end position="85"/>
    </location>
</feature>
<name>A0ABY3RH28_9BRAD</name>
<evidence type="ECO:0000313" key="3">
    <source>
        <dbReference type="Proteomes" id="UP001431010"/>
    </source>
</evidence>
<organism evidence="2 3">
    <name type="scientific">Bradyrhizobium ontarionense</name>
    <dbReference type="NCBI Taxonomy" id="2898149"/>
    <lineage>
        <taxon>Bacteria</taxon>
        <taxon>Pseudomonadati</taxon>
        <taxon>Pseudomonadota</taxon>
        <taxon>Alphaproteobacteria</taxon>
        <taxon>Hyphomicrobiales</taxon>
        <taxon>Nitrobacteraceae</taxon>
        <taxon>Bradyrhizobium</taxon>
    </lineage>
</organism>
<keyword evidence="1" id="KW-1133">Transmembrane helix</keyword>
<gene>
    <name evidence="2" type="ORF">LQG66_09945</name>
</gene>
<dbReference type="RefSeq" id="WP_231325976.1">
    <property type="nucleotide sequence ID" value="NZ_CP088156.1"/>
</dbReference>
<reference evidence="2" key="1">
    <citation type="journal article" date="2024" name="Antonie Van Leeuwenhoek">
        <title>Bradyrhizobium ontarionense sp. nov., a novel bacterial symbiont isolated from Aeschynomene indica (Indian jointvetch), harbours photosynthesis, nitrogen fixation and nitrous oxide (N2O) reductase genes.</title>
        <authorList>
            <person name="Bromfield E.S.P."/>
            <person name="Cloutier S."/>
        </authorList>
    </citation>
    <scope>NUCLEOTIDE SEQUENCE</scope>
    <source>
        <strain evidence="2">A19</strain>
    </source>
</reference>
<keyword evidence="1" id="KW-0812">Transmembrane</keyword>
<proteinExistence type="predicted"/>
<evidence type="ECO:0000256" key="1">
    <source>
        <dbReference type="SAM" id="Phobius"/>
    </source>
</evidence>
<sequence length="135" mass="15136">MDSPQSDDLSQIDKQLGEITDIASNRARTIAGGIVAFTWYAIAGSPDKSPNLVAPSSLYMPLVLSLLSLFADFLQYGFSWIDYFYRRSRITNHKPVVSLTFYRMSLLTFVAKICFVIASASWLMTILGRALQRLT</sequence>